<keyword evidence="2 5" id="KW-0238">DNA-binding</keyword>
<evidence type="ECO:0000259" key="8">
    <source>
        <dbReference type="PROSITE" id="PS50071"/>
    </source>
</evidence>
<dbReference type="GO" id="GO:0000978">
    <property type="term" value="F:RNA polymerase II cis-regulatory region sequence-specific DNA binding"/>
    <property type="evidence" value="ECO:0007669"/>
    <property type="project" value="TreeGrafter"/>
</dbReference>
<accession>I1CHP8</accession>
<feature type="DNA-binding region" description="Homeobox" evidence="5">
    <location>
        <begin position="65"/>
        <end position="124"/>
    </location>
</feature>
<evidence type="ECO:0000256" key="4">
    <source>
        <dbReference type="ARBA" id="ARBA00023242"/>
    </source>
</evidence>
<feature type="compositionally biased region" description="Low complexity" evidence="7">
    <location>
        <begin position="253"/>
        <end position="262"/>
    </location>
</feature>
<evidence type="ECO:0000256" key="3">
    <source>
        <dbReference type="ARBA" id="ARBA00023155"/>
    </source>
</evidence>
<dbReference type="GO" id="GO:0030154">
    <property type="term" value="P:cell differentiation"/>
    <property type="evidence" value="ECO:0007669"/>
    <property type="project" value="TreeGrafter"/>
</dbReference>
<dbReference type="PANTHER" id="PTHR24324:SF5">
    <property type="entry name" value="HEMATOPOIETICALLY-EXPRESSED HOMEOBOX PROTEIN HHEX"/>
    <property type="match status" value="1"/>
</dbReference>
<dbReference type="OMA" id="WCIGDEQ"/>
<evidence type="ECO:0000256" key="5">
    <source>
        <dbReference type="PROSITE-ProRule" id="PRU00108"/>
    </source>
</evidence>
<evidence type="ECO:0000256" key="6">
    <source>
        <dbReference type="RuleBase" id="RU000682"/>
    </source>
</evidence>
<evidence type="ECO:0000313" key="9">
    <source>
        <dbReference type="EMBL" id="EIE87978.1"/>
    </source>
</evidence>
<dbReference type="CDD" id="cd00086">
    <property type="entry name" value="homeodomain"/>
    <property type="match status" value="1"/>
</dbReference>
<organism evidence="9 10">
    <name type="scientific">Rhizopus delemar (strain RA 99-880 / ATCC MYA-4621 / FGSC 9543 / NRRL 43880)</name>
    <name type="common">Mucormycosis agent</name>
    <name type="synonym">Rhizopus arrhizus var. delemar</name>
    <dbReference type="NCBI Taxonomy" id="246409"/>
    <lineage>
        <taxon>Eukaryota</taxon>
        <taxon>Fungi</taxon>
        <taxon>Fungi incertae sedis</taxon>
        <taxon>Mucoromycota</taxon>
        <taxon>Mucoromycotina</taxon>
        <taxon>Mucoromycetes</taxon>
        <taxon>Mucorales</taxon>
        <taxon>Mucorineae</taxon>
        <taxon>Rhizopodaceae</taxon>
        <taxon>Rhizopus</taxon>
    </lineage>
</organism>
<keyword evidence="4 5" id="KW-0539">Nucleus</keyword>
<protein>
    <recommendedName>
        <fullName evidence="8">Homeobox domain-containing protein</fullName>
    </recommendedName>
</protein>
<dbReference type="InterPro" id="IPR009057">
    <property type="entry name" value="Homeodomain-like_sf"/>
</dbReference>
<dbReference type="RefSeq" id="XP_067523374.1">
    <property type="nucleotide sequence ID" value="XM_067667273.1"/>
</dbReference>
<dbReference type="InterPro" id="IPR017970">
    <property type="entry name" value="Homeobox_CS"/>
</dbReference>
<dbReference type="PROSITE" id="PS50071">
    <property type="entry name" value="HOMEOBOX_2"/>
    <property type="match status" value="1"/>
</dbReference>
<dbReference type="PROSITE" id="PS00027">
    <property type="entry name" value="HOMEOBOX_1"/>
    <property type="match status" value="1"/>
</dbReference>
<gene>
    <name evidence="9" type="ORF">RO3G_12689</name>
</gene>
<dbReference type="Proteomes" id="UP000009138">
    <property type="component" value="Unassembled WGS sequence"/>
</dbReference>
<dbReference type="EMBL" id="CH476742">
    <property type="protein sequence ID" value="EIE87978.1"/>
    <property type="molecule type" value="Genomic_DNA"/>
</dbReference>
<keyword evidence="3 5" id="KW-0371">Homeobox</keyword>
<dbReference type="SMART" id="SM00389">
    <property type="entry name" value="HOX"/>
    <property type="match status" value="1"/>
</dbReference>
<evidence type="ECO:0000313" key="10">
    <source>
        <dbReference type="Proteomes" id="UP000009138"/>
    </source>
</evidence>
<dbReference type="PANTHER" id="PTHR24324">
    <property type="entry name" value="HOMEOBOX PROTEIN HHEX"/>
    <property type="match status" value="1"/>
</dbReference>
<evidence type="ECO:0000256" key="1">
    <source>
        <dbReference type="ARBA" id="ARBA00004123"/>
    </source>
</evidence>
<dbReference type="Gene3D" id="1.10.10.60">
    <property type="entry name" value="Homeodomain-like"/>
    <property type="match status" value="1"/>
</dbReference>
<dbReference type="AlphaFoldDB" id="I1CHP8"/>
<feature type="region of interest" description="Disordered" evidence="7">
    <location>
        <begin position="253"/>
        <end position="288"/>
    </location>
</feature>
<dbReference type="InterPro" id="IPR051000">
    <property type="entry name" value="Homeobox_DNA-bind_prot"/>
</dbReference>
<dbReference type="VEuPathDB" id="FungiDB:RO3G_12689"/>
<reference evidence="9 10" key="1">
    <citation type="journal article" date="2009" name="PLoS Genet.">
        <title>Genomic analysis of the basal lineage fungus Rhizopus oryzae reveals a whole-genome duplication.</title>
        <authorList>
            <person name="Ma L.-J."/>
            <person name="Ibrahim A.S."/>
            <person name="Skory C."/>
            <person name="Grabherr M.G."/>
            <person name="Burger G."/>
            <person name="Butler M."/>
            <person name="Elias M."/>
            <person name="Idnurm A."/>
            <person name="Lang B.F."/>
            <person name="Sone T."/>
            <person name="Abe A."/>
            <person name="Calvo S.E."/>
            <person name="Corrochano L.M."/>
            <person name="Engels R."/>
            <person name="Fu J."/>
            <person name="Hansberg W."/>
            <person name="Kim J.-M."/>
            <person name="Kodira C.D."/>
            <person name="Koehrsen M.J."/>
            <person name="Liu B."/>
            <person name="Miranda-Saavedra D."/>
            <person name="O'Leary S."/>
            <person name="Ortiz-Castellanos L."/>
            <person name="Poulter R."/>
            <person name="Rodriguez-Romero J."/>
            <person name="Ruiz-Herrera J."/>
            <person name="Shen Y.-Q."/>
            <person name="Zeng Q."/>
            <person name="Galagan J."/>
            <person name="Birren B.W."/>
            <person name="Cuomo C.A."/>
            <person name="Wickes B.L."/>
        </authorList>
    </citation>
    <scope>NUCLEOTIDE SEQUENCE [LARGE SCALE GENOMIC DNA]</scope>
    <source>
        <strain evidence="10">RA 99-880 / ATCC MYA-4621 / FGSC 9543 / NRRL 43880</strain>
    </source>
</reference>
<name>I1CHP8_RHIO9</name>
<evidence type="ECO:0000256" key="2">
    <source>
        <dbReference type="ARBA" id="ARBA00023125"/>
    </source>
</evidence>
<dbReference type="OrthoDB" id="6159439at2759"/>
<dbReference type="eggNOG" id="KOG0490">
    <property type="taxonomic scope" value="Eukaryota"/>
</dbReference>
<dbReference type="STRING" id="246409.I1CHP8"/>
<dbReference type="InterPro" id="IPR001356">
    <property type="entry name" value="HD"/>
</dbReference>
<dbReference type="SUPFAM" id="SSF46689">
    <property type="entry name" value="Homeodomain-like"/>
    <property type="match status" value="1"/>
</dbReference>
<proteinExistence type="predicted"/>
<dbReference type="GeneID" id="93619654"/>
<evidence type="ECO:0000256" key="7">
    <source>
        <dbReference type="SAM" id="MobiDB-lite"/>
    </source>
</evidence>
<feature type="domain" description="Homeobox" evidence="8">
    <location>
        <begin position="63"/>
        <end position="123"/>
    </location>
</feature>
<dbReference type="Pfam" id="PF00046">
    <property type="entry name" value="Homeodomain"/>
    <property type="match status" value="1"/>
</dbReference>
<dbReference type="GO" id="GO:0005634">
    <property type="term" value="C:nucleus"/>
    <property type="evidence" value="ECO:0007669"/>
    <property type="project" value="UniProtKB-SubCell"/>
</dbReference>
<keyword evidence="10" id="KW-1185">Reference proteome</keyword>
<dbReference type="GO" id="GO:0000981">
    <property type="term" value="F:DNA-binding transcription factor activity, RNA polymerase II-specific"/>
    <property type="evidence" value="ECO:0007669"/>
    <property type="project" value="InterPro"/>
</dbReference>
<sequence length="504" mass="57084">MMPLMSDTFITKSTNNNGRDDVNYNNISQLQYTDMNDKRSSMLTPPPLPPPFVMPPLPFDGDMSRPRKRTRTTPEQLAVLEKSFSLNPSPNSRTREQLSIQLGMPERSIQIWFQNRRAKVKNQAKQSMQLQDKTLYMQRQYAANAAAAACQSAAVQQQHGTIDPELYNYYYYYYFQQIQQQHQLSKAQTFINTASMGSINPSFTTTVAENTNSVNSTANITSPTPISSSSFPIPSSMWISNHSSATPDLILSASTSSSSTTSDNRHTYKKHPTISSSTERTRAHSVGPYPYYHRNKLARLERHASLDPPASHHYQSSAYGCSNYITNNQFYNPAIMEESTTTNGLAAGSVKQIHHLTAETLQIGTWKRVCNLSCQINLSTHTLVWCIVDEARNQSFRMDIDLSLVQFIRMKQNGLEFFISSPEHIQFYMTISSLEREWTQCHDFTQDKQGSSENLHVLEGLSLGMELMEVLMQAPELQSLLIEDEEDGMTNNLLLLQSLHLPCQ</sequence>
<comment type="subcellular location">
    <subcellularLocation>
        <location evidence="1 5 6">Nucleus</location>
    </subcellularLocation>
</comment>
<dbReference type="InParanoid" id="I1CHP8"/>